<dbReference type="EMBL" id="LUEZ02000100">
    <property type="protein sequence ID" value="RDB14512.1"/>
    <property type="molecule type" value="Genomic_DNA"/>
</dbReference>
<keyword evidence="3" id="KW-1185">Reference proteome</keyword>
<protein>
    <submittedName>
        <fullName evidence="2">Uncharacterized protein</fullName>
    </submittedName>
</protein>
<proteinExistence type="predicted"/>
<evidence type="ECO:0000313" key="3">
    <source>
        <dbReference type="Proteomes" id="UP000076154"/>
    </source>
</evidence>
<dbReference type="OrthoDB" id="3236341at2759"/>
<evidence type="ECO:0000256" key="1">
    <source>
        <dbReference type="SAM" id="MobiDB-lite"/>
    </source>
</evidence>
<sequence length="317" mass="35589">MEAFASDSSASGDADPFCTPEESLPRPNKRKNDADKHDEANESDRESGTKRRKVDTPLNTSYAKIPGYVSAAKLLSESQRTQLYDFMQEEPADREAWLFAEILILHNKVSALAQGQENVDPAIHAIVEKIVIAVFVSGRTESYTPHALNSLMDLPKLWRPFDWDASSKESRVYVESEVLRTRTRFEREIRSSISSPSLCDHMHINQLSRNLVAPAGMRLTVETCARVALMRSVMDDIAVKDFWIALDQKLLSLSCGLTAMSGVRAFNNILADDVAKHGDDMEPFVEPDRNAVDTWQKHVERNICGFIYPLAAAQVYL</sequence>
<comment type="caution">
    <text evidence="2">The sequence shown here is derived from an EMBL/GenBank/DDBJ whole genome shotgun (WGS) entry which is preliminary data.</text>
</comment>
<dbReference type="InParanoid" id="A0A369IZD8"/>
<reference evidence="2" key="1">
    <citation type="submission" date="2018-04" db="EMBL/GenBank/DDBJ databases">
        <title>Whole genome sequencing of Hypsizygus marmoreus.</title>
        <authorList>
            <person name="Choi I.-G."/>
            <person name="Min B."/>
            <person name="Kim J.-G."/>
            <person name="Kim S."/>
            <person name="Oh Y.-L."/>
            <person name="Kong W.-S."/>
            <person name="Park H."/>
            <person name="Jeong J."/>
            <person name="Song E.-S."/>
        </authorList>
    </citation>
    <scope>NUCLEOTIDE SEQUENCE [LARGE SCALE GENOMIC DNA]</scope>
    <source>
        <strain evidence="2">51987-8</strain>
    </source>
</reference>
<name>A0A369IZD8_HYPMA</name>
<dbReference type="AlphaFoldDB" id="A0A369IZD8"/>
<feature type="compositionally biased region" description="Basic and acidic residues" evidence="1">
    <location>
        <begin position="30"/>
        <end position="49"/>
    </location>
</feature>
<feature type="compositionally biased region" description="Low complexity" evidence="1">
    <location>
        <begin position="1"/>
        <end position="15"/>
    </location>
</feature>
<gene>
    <name evidence="2" type="ORF">Hypma_016612</name>
</gene>
<dbReference type="Proteomes" id="UP000076154">
    <property type="component" value="Unassembled WGS sequence"/>
</dbReference>
<organism evidence="2 3">
    <name type="scientific">Hypsizygus marmoreus</name>
    <name type="common">White beech mushroom</name>
    <name type="synonym">Agaricus marmoreus</name>
    <dbReference type="NCBI Taxonomy" id="39966"/>
    <lineage>
        <taxon>Eukaryota</taxon>
        <taxon>Fungi</taxon>
        <taxon>Dikarya</taxon>
        <taxon>Basidiomycota</taxon>
        <taxon>Agaricomycotina</taxon>
        <taxon>Agaricomycetes</taxon>
        <taxon>Agaricomycetidae</taxon>
        <taxon>Agaricales</taxon>
        <taxon>Tricholomatineae</taxon>
        <taxon>Lyophyllaceae</taxon>
        <taxon>Hypsizygus</taxon>
    </lineage>
</organism>
<evidence type="ECO:0000313" key="2">
    <source>
        <dbReference type="EMBL" id="RDB14512.1"/>
    </source>
</evidence>
<accession>A0A369IZD8</accession>
<feature type="region of interest" description="Disordered" evidence="1">
    <location>
        <begin position="1"/>
        <end position="56"/>
    </location>
</feature>